<comment type="caution">
    <text evidence="2">The sequence shown here is derived from an EMBL/GenBank/DDBJ whole genome shotgun (WGS) entry which is preliminary data.</text>
</comment>
<evidence type="ECO:0000259" key="1">
    <source>
        <dbReference type="Pfam" id="PF12697"/>
    </source>
</evidence>
<evidence type="ECO:0000313" key="2">
    <source>
        <dbReference type="EMBL" id="MBS2965794.1"/>
    </source>
</evidence>
<keyword evidence="3" id="KW-1185">Reference proteome</keyword>
<dbReference type="EMBL" id="JAGSXH010000101">
    <property type="protein sequence ID" value="MBS2965794.1"/>
    <property type="molecule type" value="Genomic_DNA"/>
</dbReference>
<dbReference type="InterPro" id="IPR000073">
    <property type="entry name" value="AB_hydrolase_1"/>
</dbReference>
<dbReference type="AlphaFoldDB" id="A0A8J7WV85"/>
<protein>
    <submittedName>
        <fullName evidence="2">Alpha/beta fold hydrolase</fullName>
    </submittedName>
</protein>
<proteinExistence type="predicted"/>
<reference evidence="2" key="1">
    <citation type="submission" date="2021-04" db="EMBL/GenBank/DDBJ databases">
        <title>Genome based classification of Actinospica acidithermotolerans sp. nov., an actinobacterium isolated from an Indonesian hot spring.</title>
        <authorList>
            <person name="Kusuma A.B."/>
            <person name="Putra K.E."/>
            <person name="Nafisah S."/>
            <person name="Loh J."/>
            <person name="Nouioui I."/>
            <person name="Goodfellow M."/>
        </authorList>
    </citation>
    <scope>NUCLEOTIDE SEQUENCE</scope>
    <source>
        <strain evidence="2">DSM 45618</strain>
    </source>
</reference>
<dbReference type="RefSeq" id="WP_211470222.1">
    <property type="nucleotide sequence ID" value="NZ_JAGSXH010000101.1"/>
</dbReference>
<dbReference type="InterPro" id="IPR029058">
    <property type="entry name" value="AB_hydrolase_fold"/>
</dbReference>
<name>A0A8J7WV85_9ACTN</name>
<accession>A0A8J7WV85</accession>
<dbReference type="Proteomes" id="UP000677913">
    <property type="component" value="Unassembled WGS sequence"/>
</dbReference>
<dbReference type="GO" id="GO:0016787">
    <property type="term" value="F:hydrolase activity"/>
    <property type="evidence" value="ECO:0007669"/>
    <property type="project" value="UniProtKB-KW"/>
</dbReference>
<dbReference type="PANTHER" id="PTHR43689">
    <property type="entry name" value="HYDROLASE"/>
    <property type="match status" value="1"/>
</dbReference>
<dbReference type="PRINTS" id="PR00111">
    <property type="entry name" value="ABHYDROLASE"/>
</dbReference>
<feature type="domain" description="AB hydrolase-1" evidence="1">
    <location>
        <begin position="34"/>
        <end position="257"/>
    </location>
</feature>
<sequence>MTQPSTPSSYRLSVPGVGPVDLSIDERGQGRAFLVLHGGAGPLSVAGLAGSLAAQGGTRVLTPTHPGFERTPRPDALSDAAGLASVYESLLDRLDLTRVVVIGNSLGGWIAAQLALGGAAHRIDGIVLLNAVGIAVEGHPIAETAGVPVDQIMALSYHDPAPYRVDPASLPDERKAAIAANREAIALYGGPTMCDPELRGRLGAVKTPALVVWGESDRIADLEYGRAFSAAIPGARFEPIPRAGHFPQIERADATLAAITRFTGELDPGPVR</sequence>
<dbReference type="PANTHER" id="PTHR43689:SF8">
    <property type="entry name" value="ALPHA_BETA-HYDROLASES SUPERFAMILY PROTEIN"/>
    <property type="match status" value="1"/>
</dbReference>
<keyword evidence="2" id="KW-0378">Hydrolase</keyword>
<gene>
    <name evidence="2" type="ORF">KGA66_22265</name>
</gene>
<organism evidence="2 3">
    <name type="scientific">Actinocrinis puniceicyclus</name>
    <dbReference type="NCBI Taxonomy" id="977794"/>
    <lineage>
        <taxon>Bacteria</taxon>
        <taxon>Bacillati</taxon>
        <taxon>Actinomycetota</taxon>
        <taxon>Actinomycetes</taxon>
        <taxon>Catenulisporales</taxon>
        <taxon>Actinospicaceae</taxon>
        <taxon>Actinocrinis</taxon>
    </lineage>
</organism>
<dbReference type="Pfam" id="PF12697">
    <property type="entry name" value="Abhydrolase_6"/>
    <property type="match status" value="1"/>
</dbReference>
<dbReference type="SUPFAM" id="SSF53474">
    <property type="entry name" value="alpha/beta-Hydrolases"/>
    <property type="match status" value="1"/>
</dbReference>
<evidence type="ECO:0000313" key="3">
    <source>
        <dbReference type="Proteomes" id="UP000677913"/>
    </source>
</evidence>
<dbReference type="Gene3D" id="3.40.50.1820">
    <property type="entry name" value="alpha/beta hydrolase"/>
    <property type="match status" value="1"/>
</dbReference>